<accession>A0A084WG28</accession>
<evidence type="ECO:0000313" key="2">
    <source>
        <dbReference type="EnsemblMetazoa" id="ASIC017330-PA"/>
    </source>
</evidence>
<gene>
    <name evidence="1" type="ORF">ZHAS_00017330</name>
</gene>
<dbReference type="EMBL" id="KE525343">
    <property type="protein sequence ID" value="KFB49172.1"/>
    <property type="molecule type" value="Genomic_DNA"/>
</dbReference>
<name>A0A084WG28_ANOSI</name>
<reference evidence="1 3" key="1">
    <citation type="journal article" date="2014" name="BMC Genomics">
        <title>Genome sequence of Anopheles sinensis provides insight into genetics basis of mosquito competence for malaria parasites.</title>
        <authorList>
            <person name="Zhou D."/>
            <person name="Zhang D."/>
            <person name="Ding G."/>
            <person name="Shi L."/>
            <person name="Hou Q."/>
            <person name="Ye Y."/>
            <person name="Xu Y."/>
            <person name="Zhou H."/>
            <person name="Xiong C."/>
            <person name="Li S."/>
            <person name="Yu J."/>
            <person name="Hong S."/>
            <person name="Yu X."/>
            <person name="Zou P."/>
            <person name="Chen C."/>
            <person name="Chang X."/>
            <person name="Wang W."/>
            <person name="Lv Y."/>
            <person name="Sun Y."/>
            <person name="Ma L."/>
            <person name="Shen B."/>
            <person name="Zhu C."/>
        </authorList>
    </citation>
    <scope>NUCLEOTIDE SEQUENCE [LARGE SCALE GENOMIC DNA]</scope>
</reference>
<evidence type="ECO:0000313" key="1">
    <source>
        <dbReference type="EMBL" id="KFB49172.1"/>
    </source>
</evidence>
<proteinExistence type="predicted"/>
<protein>
    <submittedName>
        <fullName evidence="1 2">Uncharacterized protein</fullName>
    </submittedName>
</protein>
<reference evidence="2" key="2">
    <citation type="submission" date="2020-05" db="UniProtKB">
        <authorList>
            <consortium name="EnsemblMetazoa"/>
        </authorList>
    </citation>
    <scope>IDENTIFICATION</scope>
</reference>
<dbReference type="VEuPathDB" id="VectorBase:ASIC017330"/>
<dbReference type="Proteomes" id="UP000030765">
    <property type="component" value="Unassembled WGS sequence"/>
</dbReference>
<dbReference type="AlphaFoldDB" id="A0A084WG28"/>
<sequence>MLTNGVSNPLCKTTIPFTEGRGLGLKEKSLHKKQKPCRRRPRGFGLSEGLSPVTRSNGLPVRVYLYLRSRPQWSVCPHRFRWSSKPAAHTMLHTSRTAQTGTVRGCSGTFRFLCAAAQPRVRPKDTGAGFHTINPHKPSSCPFAHAVPSSGRLTQARCIRSLSSR</sequence>
<dbReference type="EMBL" id="ATLV01023435">
    <property type="status" value="NOT_ANNOTATED_CDS"/>
    <property type="molecule type" value="Genomic_DNA"/>
</dbReference>
<organism evidence="1">
    <name type="scientific">Anopheles sinensis</name>
    <name type="common">Mosquito</name>
    <dbReference type="NCBI Taxonomy" id="74873"/>
    <lineage>
        <taxon>Eukaryota</taxon>
        <taxon>Metazoa</taxon>
        <taxon>Ecdysozoa</taxon>
        <taxon>Arthropoda</taxon>
        <taxon>Hexapoda</taxon>
        <taxon>Insecta</taxon>
        <taxon>Pterygota</taxon>
        <taxon>Neoptera</taxon>
        <taxon>Endopterygota</taxon>
        <taxon>Diptera</taxon>
        <taxon>Nematocera</taxon>
        <taxon>Culicoidea</taxon>
        <taxon>Culicidae</taxon>
        <taxon>Anophelinae</taxon>
        <taxon>Anopheles</taxon>
    </lineage>
</organism>
<keyword evidence="3" id="KW-1185">Reference proteome</keyword>
<evidence type="ECO:0000313" key="3">
    <source>
        <dbReference type="Proteomes" id="UP000030765"/>
    </source>
</evidence>
<dbReference type="EnsemblMetazoa" id="ASIC017330-RA">
    <property type="protein sequence ID" value="ASIC017330-PA"/>
    <property type="gene ID" value="ASIC017330"/>
</dbReference>